<reference evidence="3" key="1">
    <citation type="journal article" date="2023" name="G3 (Bethesda)">
        <title>Whole genome assemblies of Zophobas morio and Tenebrio molitor.</title>
        <authorList>
            <person name="Kaur S."/>
            <person name="Stinson S.A."/>
            <person name="diCenzo G.C."/>
        </authorList>
    </citation>
    <scope>NUCLEOTIDE SEQUENCE</scope>
    <source>
        <strain evidence="3">QUZm001</strain>
    </source>
</reference>
<gene>
    <name evidence="3" type="ORF">Zmor_022031</name>
</gene>
<feature type="chain" id="PRO_5041387167" description="Peptidase S1 domain-containing protein" evidence="1">
    <location>
        <begin position="18"/>
        <end position="309"/>
    </location>
</feature>
<dbReference type="InterPro" id="IPR001254">
    <property type="entry name" value="Trypsin_dom"/>
</dbReference>
<organism evidence="3 4">
    <name type="scientific">Zophobas morio</name>
    <dbReference type="NCBI Taxonomy" id="2755281"/>
    <lineage>
        <taxon>Eukaryota</taxon>
        <taxon>Metazoa</taxon>
        <taxon>Ecdysozoa</taxon>
        <taxon>Arthropoda</taxon>
        <taxon>Hexapoda</taxon>
        <taxon>Insecta</taxon>
        <taxon>Pterygota</taxon>
        <taxon>Neoptera</taxon>
        <taxon>Endopterygota</taxon>
        <taxon>Coleoptera</taxon>
        <taxon>Polyphaga</taxon>
        <taxon>Cucujiformia</taxon>
        <taxon>Tenebrionidae</taxon>
        <taxon>Zophobas</taxon>
    </lineage>
</organism>
<dbReference type="InterPro" id="IPR051333">
    <property type="entry name" value="CLIP_Serine_Protease"/>
</dbReference>
<evidence type="ECO:0000313" key="4">
    <source>
        <dbReference type="Proteomes" id="UP001168821"/>
    </source>
</evidence>
<name>A0AA38I9N7_9CUCU</name>
<feature type="domain" description="Peptidase S1" evidence="2">
    <location>
        <begin position="45"/>
        <end position="302"/>
    </location>
</feature>
<dbReference type="GO" id="GO:0006508">
    <property type="term" value="P:proteolysis"/>
    <property type="evidence" value="ECO:0007669"/>
    <property type="project" value="InterPro"/>
</dbReference>
<feature type="signal peptide" evidence="1">
    <location>
        <begin position="1"/>
        <end position="17"/>
    </location>
</feature>
<dbReference type="Pfam" id="PF00089">
    <property type="entry name" value="Trypsin"/>
    <property type="match status" value="1"/>
</dbReference>
<evidence type="ECO:0000259" key="2">
    <source>
        <dbReference type="PROSITE" id="PS50240"/>
    </source>
</evidence>
<dbReference type="PANTHER" id="PTHR24260">
    <property type="match status" value="1"/>
</dbReference>
<protein>
    <recommendedName>
        <fullName evidence="2">Peptidase S1 domain-containing protein</fullName>
    </recommendedName>
</protein>
<dbReference type="Proteomes" id="UP001168821">
    <property type="component" value="Unassembled WGS sequence"/>
</dbReference>
<keyword evidence="4" id="KW-1185">Reference proteome</keyword>
<accession>A0AA38I9N7</accession>
<dbReference type="AlphaFoldDB" id="A0AA38I9N7"/>
<evidence type="ECO:0000256" key="1">
    <source>
        <dbReference type="SAM" id="SignalP"/>
    </source>
</evidence>
<dbReference type="PROSITE" id="PS50240">
    <property type="entry name" value="TRYPSIN_DOM"/>
    <property type="match status" value="1"/>
</dbReference>
<keyword evidence="1" id="KW-0732">Signal</keyword>
<dbReference type="InterPro" id="IPR009003">
    <property type="entry name" value="Peptidase_S1_PA"/>
</dbReference>
<dbReference type="GO" id="GO:0004252">
    <property type="term" value="F:serine-type endopeptidase activity"/>
    <property type="evidence" value="ECO:0007669"/>
    <property type="project" value="InterPro"/>
</dbReference>
<dbReference type="EMBL" id="JALNTZ010000006">
    <property type="protein sequence ID" value="KAJ3650337.1"/>
    <property type="molecule type" value="Genomic_DNA"/>
</dbReference>
<evidence type="ECO:0000313" key="3">
    <source>
        <dbReference type="EMBL" id="KAJ3650337.1"/>
    </source>
</evidence>
<dbReference type="SUPFAM" id="SSF50494">
    <property type="entry name" value="Trypsin-like serine proteases"/>
    <property type="match status" value="1"/>
</dbReference>
<comment type="caution">
    <text evidence="3">The sequence shown here is derived from an EMBL/GenBank/DDBJ whole genome shotgun (WGS) entry which is preliminary data.</text>
</comment>
<sequence length="309" mass="35051">MIVQWFILFVLIQQAHNACVKNRIELWDPTKCEAGRTFFAKLSSVSDNNYIAQPYLYPWLTELKVTLPDQTKSCTGALINDRYVLVAQDCIFPSIQPDQVTVHVGFFNGYGKDVSEIFQARTLQRKAAHFILHPNFDPRNLQTVANNLALIKLDEPVSYSKTIYPIQLPTIGEQFQDHTETQADNVEWSYFSNFGSGDKKLKENVVTLLSSTQCSTVDGRYSQIVTPEVICSVDSGDGVRPCGEEHGGLLTLSKIRRMYNVTELVGITAWEPSTTTNTCQSTEPRVYVRIDKKLLWIKENTKDGLYCKY</sequence>
<dbReference type="Gene3D" id="2.40.10.10">
    <property type="entry name" value="Trypsin-like serine proteases"/>
    <property type="match status" value="1"/>
</dbReference>
<proteinExistence type="predicted"/>
<dbReference type="PANTHER" id="PTHR24260:SF136">
    <property type="entry name" value="GH08193P-RELATED"/>
    <property type="match status" value="1"/>
</dbReference>
<dbReference type="InterPro" id="IPR043504">
    <property type="entry name" value="Peptidase_S1_PA_chymotrypsin"/>
</dbReference>
<dbReference type="SMART" id="SM00020">
    <property type="entry name" value="Tryp_SPc"/>
    <property type="match status" value="1"/>
</dbReference>